<evidence type="ECO:0000313" key="23">
    <source>
        <dbReference type="EMBL" id="VAW71670.1"/>
    </source>
</evidence>
<evidence type="ECO:0000256" key="14">
    <source>
        <dbReference type="ARBA" id="ARBA00023235"/>
    </source>
</evidence>
<comment type="function">
    <text evidence="17">Bifunctional enzyme that catalyzes the epimerization of the S- and R-forms of NAD(P)HX and the dehydration of the S-form of NAD(P)HX at the expense of ADP, which is converted to AMP. This allows the repair of both epimers of NAD(P)HX, a damaged form of NAD(P)H that is a result of enzymatic or heat-dependent hydration.</text>
</comment>
<evidence type="ECO:0000259" key="22">
    <source>
        <dbReference type="PROSITE" id="PS51385"/>
    </source>
</evidence>
<keyword evidence="16" id="KW-0511">Multifunctional enzyme</keyword>
<evidence type="ECO:0000256" key="2">
    <source>
        <dbReference type="ARBA" id="ARBA00000909"/>
    </source>
</evidence>
<evidence type="ECO:0000259" key="21">
    <source>
        <dbReference type="PROSITE" id="PS51383"/>
    </source>
</evidence>
<evidence type="ECO:0000256" key="13">
    <source>
        <dbReference type="ARBA" id="ARBA00023027"/>
    </source>
</evidence>
<dbReference type="GO" id="GO:0110051">
    <property type="term" value="P:metabolite repair"/>
    <property type="evidence" value="ECO:0007669"/>
    <property type="project" value="TreeGrafter"/>
</dbReference>
<feature type="domain" description="YjeF C-terminal" evidence="21">
    <location>
        <begin position="219"/>
        <end position="487"/>
    </location>
</feature>
<evidence type="ECO:0000256" key="11">
    <source>
        <dbReference type="ARBA" id="ARBA00022857"/>
    </source>
</evidence>
<dbReference type="InterPro" id="IPR004443">
    <property type="entry name" value="YjeF_N_dom"/>
</dbReference>
<dbReference type="HAMAP" id="MF_01965">
    <property type="entry name" value="NADHX_dehydratase"/>
    <property type="match status" value="1"/>
</dbReference>
<keyword evidence="14 23" id="KW-0413">Isomerase</keyword>
<keyword evidence="9" id="KW-0547">Nucleotide-binding</keyword>
<comment type="cofactor">
    <cofactor evidence="3">
        <name>K(+)</name>
        <dbReference type="ChEBI" id="CHEBI:29103"/>
    </cofactor>
</comment>
<comment type="catalytic activity">
    <reaction evidence="2">
        <text>(6R)-NADPHX = (6S)-NADPHX</text>
        <dbReference type="Rhea" id="RHEA:32227"/>
        <dbReference type="ChEBI" id="CHEBI:64076"/>
        <dbReference type="ChEBI" id="CHEBI:64077"/>
        <dbReference type="EC" id="5.1.99.6"/>
    </reaction>
</comment>
<evidence type="ECO:0000256" key="8">
    <source>
        <dbReference type="ARBA" id="ARBA00022723"/>
    </source>
</evidence>
<dbReference type="Gene3D" id="3.40.1190.20">
    <property type="match status" value="1"/>
</dbReference>
<evidence type="ECO:0000256" key="1">
    <source>
        <dbReference type="ARBA" id="ARBA00000013"/>
    </source>
</evidence>
<dbReference type="SUPFAM" id="SSF64153">
    <property type="entry name" value="YjeF N-terminal domain-like"/>
    <property type="match status" value="1"/>
</dbReference>
<dbReference type="InterPro" id="IPR036652">
    <property type="entry name" value="YjeF_N_dom_sf"/>
</dbReference>
<organism evidence="23">
    <name type="scientific">hydrothermal vent metagenome</name>
    <dbReference type="NCBI Taxonomy" id="652676"/>
    <lineage>
        <taxon>unclassified sequences</taxon>
        <taxon>metagenomes</taxon>
        <taxon>ecological metagenomes</taxon>
    </lineage>
</organism>
<dbReference type="HAMAP" id="MF_01966">
    <property type="entry name" value="NADHX_epimerase"/>
    <property type="match status" value="1"/>
</dbReference>
<dbReference type="InterPro" id="IPR030677">
    <property type="entry name" value="Nnr"/>
</dbReference>
<keyword evidence="13" id="KW-0520">NAD</keyword>
<dbReference type="GO" id="GO:0052855">
    <property type="term" value="F:ADP-dependent NAD(P)H-hydrate dehydratase activity"/>
    <property type="evidence" value="ECO:0007669"/>
    <property type="project" value="UniProtKB-EC"/>
</dbReference>
<comment type="catalytic activity">
    <reaction evidence="1">
        <text>(6R)-NADHX = (6S)-NADHX</text>
        <dbReference type="Rhea" id="RHEA:32215"/>
        <dbReference type="ChEBI" id="CHEBI:64074"/>
        <dbReference type="ChEBI" id="CHEBI:64075"/>
        <dbReference type="EC" id="5.1.99.6"/>
    </reaction>
</comment>
<dbReference type="InterPro" id="IPR000631">
    <property type="entry name" value="CARKD"/>
</dbReference>
<dbReference type="Pfam" id="PF03853">
    <property type="entry name" value="YjeF_N"/>
    <property type="match status" value="1"/>
</dbReference>
<keyword evidence="12" id="KW-0630">Potassium</keyword>
<dbReference type="PIRSF" id="PIRSF017184">
    <property type="entry name" value="Nnr"/>
    <property type="match status" value="1"/>
</dbReference>
<dbReference type="PANTHER" id="PTHR12592:SF0">
    <property type="entry name" value="ATP-DEPENDENT (S)-NAD(P)H-HYDRATE DEHYDRATASE"/>
    <property type="match status" value="1"/>
</dbReference>
<comment type="similarity">
    <text evidence="5">In the C-terminal section; belongs to the NnrD/CARKD family.</text>
</comment>
<evidence type="ECO:0000256" key="5">
    <source>
        <dbReference type="ARBA" id="ARBA00009524"/>
    </source>
</evidence>
<dbReference type="PROSITE" id="PS01050">
    <property type="entry name" value="YJEF_C_2"/>
    <property type="match status" value="1"/>
</dbReference>
<dbReference type="CDD" id="cd01171">
    <property type="entry name" value="YXKO-related"/>
    <property type="match status" value="1"/>
</dbReference>
<sequence length="487" mass="50399">MLLYTAAQVRELDRRAIEDAGIDGYELMCRAGSALLQQVKRDWPDAGKVVLLCGPGNNGGDGYVLGRLLYESEYDVQLLTLVDPDRLQGAARQAVADFREAGGRIDAYAGELPIEADLLVDAMLGTGLDRPVEGLFAQAIERLNAHPAAVLAADIPSGLHADTGAAPGAAVKADVSVTFIGRKRGLYTAAGVEFAGKRVFASLGIPLSVFDGVRAESHLLQMPSPVLPPRARGAHKGDFGHLLLVGGGPGMPGAVRLAAEAAARSGAGLVSVATHPQHAAGLNSGRPELMVRAVECAADLMPLLAPATVVVVGPGLGRSHWGRDLLEAVLESRLPLVVDADALNLLANDPLHKDNWILTPHPGEAARLLGRSIQALQQDRFTAVKDLQAKYGGVVVLKGAGTLVAGETQSMGLCPLGNPGMASGGMGDVLSGVVGALLAQGVPAEHAAGLAVCMHAQAADLLAEKYGERGLLASDLSTEIRRLINGC</sequence>
<dbReference type="AlphaFoldDB" id="A0A3B0Y4A1"/>
<evidence type="ECO:0000256" key="10">
    <source>
        <dbReference type="ARBA" id="ARBA00022840"/>
    </source>
</evidence>
<evidence type="ECO:0000256" key="20">
    <source>
        <dbReference type="ARBA" id="ARBA00049209"/>
    </source>
</evidence>
<dbReference type="GO" id="GO:0005524">
    <property type="term" value="F:ATP binding"/>
    <property type="evidence" value="ECO:0007669"/>
    <property type="project" value="UniProtKB-KW"/>
</dbReference>
<keyword evidence="11" id="KW-0521">NADP</keyword>
<dbReference type="GO" id="GO:0052856">
    <property type="term" value="F:NAD(P)HX epimerase activity"/>
    <property type="evidence" value="ECO:0007669"/>
    <property type="project" value="UniProtKB-EC"/>
</dbReference>
<keyword evidence="15 23" id="KW-0456">Lyase</keyword>
<dbReference type="InterPro" id="IPR017953">
    <property type="entry name" value="Carbohydrate_kinase_pred_CS"/>
</dbReference>
<dbReference type="PROSITE" id="PS51385">
    <property type="entry name" value="YJEF_N"/>
    <property type="match status" value="1"/>
</dbReference>
<accession>A0A3B0Y4A1</accession>
<dbReference type="SUPFAM" id="SSF53613">
    <property type="entry name" value="Ribokinase-like"/>
    <property type="match status" value="1"/>
</dbReference>
<feature type="domain" description="YjeF N-terminal" evidence="22">
    <location>
        <begin position="9"/>
        <end position="211"/>
    </location>
</feature>
<comment type="catalytic activity">
    <reaction evidence="20">
        <text>(6S)-NADPHX + ADP = AMP + phosphate + NADPH + H(+)</text>
        <dbReference type="Rhea" id="RHEA:32235"/>
        <dbReference type="ChEBI" id="CHEBI:15378"/>
        <dbReference type="ChEBI" id="CHEBI:43474"/>
        <dbReference type="ChEBI" id="CHEBI:57783"/>
        <dbReference type="ChEBI" id="CHEBI:64076"/>
        <dbReference type="ChEBI" id="CHEBI:456215"/>
        <dbReference type="ChEBI" id="CHEBI:456216"/>
        <dbReference type="EC" id="4.2.1.136"/>
    </reaction>
</comment>
<evidence type="ECO:0000256" key="19">
    <source>
        <dbReference type="ARBA" id="ARBA00048238"/>
    </source>
</evidence>
<dbReference type="EC" id="4.2.1.136" evidence="7"/>
<dbReference type="InterPro" id="IPR029056">
    <property type="entry name" value="Ribokinase-like"/>
</dbReference>
<evidence type="ECO:0000256" key="15">
    <source>
        <dbReference type="ARBA" id="ARBA00023239"/>
    </source>
</evidence>
<evidence type="ECO:0000256" key="9">
    <source>
        <dbReference type="ARBA" id="ARBA00022741"/>
    </source>
</evidence>
<comment type="catalytic activity">
    <reaction evidence="19">
        <text>(6S)-NADHX + ADP = AMP + phosphate + NADH + H(+)</text>
        <dbReference type="Rhea" id="RHEA:32223"/>
        <dbReference type="ChEBI" id="CHEBI:15378"/>
        <dbReference type="ChEBI" id="CHEBI:43474"/>
        <dbReference type="ChEBI" id="CHEBI:57945"/>
        <dbReference type="ChEBI" id="CHEBI:64074"/>
        <dbReference type="ChEBI" id="CHEBI:456215"/>
        <dbReference type="ChEBI" id="CHEBI:456216"/>
        <dbReference type="EC" id="4.2.1.136"/>
    </reaction>
</comment>
<evidence type="ECO:0000256" key="3">
    <source>
        <dbReference type="ARBA" id="ARBA00001958"/>
    </source>
</evidence>
<evidence type="ECO:0000256" key="12">
    <source>
        <dbReference type="ARBA" id="ARBA00022958"/>
    </source>
</evidence>
<dbReference type="PANTHER" id="PTHR12592">
    <property type="entry name" value="ATP-DEPENDENT (S)-NAD(P)H-HYDRATE DEHYDRATASE FAMILY MEMBER"/>
    <property type="match status" value="1"/>
</dbReference>
<dbReference type="GO" id="GO:0046872">
    <property type="term" value="F:metal ion binding"/>
    <property type="evidence" value="ECO:0007669"/>
    <property type="project" value="UniProtKB-KW"/>
</dbReference>
<evidence type="ECO:0000256" key="18">
    <source>
        <dbReference type="ARBA" id="ARBA00032624"/>
    </source>
</evidence>
<dbReference type="EC" id="5.1.99.6" evidence="6"/>
<dbReference type="Gene3D" id="3.40.50.10260">
    <property type="entry name" value="YjeF N-terminal domain"/>
    <property type="match status" value="1"/>
</dbReference>
<dbReference type="PROSITE" id="PS51383">
    <property type="entry name" value="YJEF_C_3"/>
    <property type="match status" value="1"/>
</dbReference>
<reference evidence="23" key="1">
    <citation type="submission" date="2018-06" db="EMBL/GenBank/DDBJ databases">
        <authorList>
            <person name="Zhirakovskaya E."/>
        </authorList>
    </citation>
    <scope>NUCLEOTIDE SEQUENCE</scope>
</reference>
<gene>
    <name evidence="23" type="ORF">MNBD_GAMMA13-535</name>
</gene>
<dbReference type="Pfam" id="PF01256">
    <property type="entry name" value="Carb_kinase"/>
    <property type="match status" value="1"/>
</dbReference>
<evidence type="ECO:0000256" key="7">
    <source>
        <dbReference type="ARBA" id="ARBA00013129"/>
    </source>
</evidence>
<name>A0A3B0Y4A1_9ZZZZ</name>
<evidence type="ECO:0000256" key="16">
    <source>
        <dbReference type="ARBA" id="ARBA00023268"/>
    </source>
</evidence>
<dbReference type="EMBL" id="UOFK01000009">
    <property type="protein sequence ID" value="VAW71670.1"/>
    <property type="molecule type" value="Genomic_DNA"/>
</dbReference>
<proteinExistence type="inferred from homology"/>
<evidence type="ECO:0000256" key="6">
    <source>
        <dbReference type="ARBA" id="ARBA00012228"/>
    </source>
</evidence>
<keyword evidence="10" id="KW-0067">ATP-binding</keyword>
<dbReference type="NCBIfam" id="TIGR00196">
    <property type="entry name" value="yjeF_cterm"/>
    <property type="match status" value="1"/>
</dbReference>
<protein>
    <recommendedName>
        <fullName evidence="18">Nicotinamide nucleotide repair protein</fullName>
        <ecNumber evidence="7">4.2.1.136</ecNumber>
        <ecNumber evidence="6">5.1.99.6</ecNumber>
    </recommendedName>
</protein>
<comment type="similarity">
    <text evidence="4">In the N-terminal section; belongs to the NnrE/AIBP family.</text>
</comment>
<evidence type="ECO:0000256" key="4">
    <source>
        <dbReference type="ARBA" id="ARBA00006001"/>
    </source>
</evidence>
<evidence type="ECO:0000256" key="17">
    <source>
        <dbReference type="ARBA" id="ARBA00025153"/>
    </source>
</evidence>
<keyword evidence="8" id="KW-0479">Metal-binding</keyword>
<dbReference type="NCBIfam" id="TIGR00197">
    <property type="entry name" value="yjeF_nterm"/>
    <property type="match status" value="1"/>
</dbReference>